<keyword evidence="4" id="KW-0805">Transcription regulation</keyword>
<feature type="region of interest" description="Disordered" evidence="7">
    <location>
        <begin position="1"/>
        <end position="31"/>
    </location>
</feature>
<keyword evidence="10" id="KW-1185">Reference proteome</keyword>
<dbReference type="GO" id="GO:0046982">
    <property type="term" value="F:protein heterodimerization activity"/>
    <property type="evidence" value="ECO:0007669"/>
    <property type="project" value="InterPro"/>
</dbReference>
<dbReference type="AlphaFoldDB" id="A0A9N9WVT7"/>
<dbReference type="PANTHER" id="PTHR12264">
    <property type="entry name" value="TRANSCRIPTION INITIATION FACTOR TFIID SUBUNIT 12"/>
    <property type="match status" value="1"/>
</dbReference>
<dbReference type="GO" id="GO:0003677">
    <property type="term" value="F:DNA binding"/>
    <property type="evidence" value="ECO:0007669"/>
    <property type="project" value="TreeGrafter"/>
</dbReference>
<dbReference type="SUPFAM" id="SSF47113">
    <property type="entry name" value="Histone-fold"/>
    <property type="match status" value="1"/>
</dbReference>
<organism evidence="9 10">
    <name type="scientific">Chironomus riparius</name>
    <dbReference type="NCBI Taxonomy" id="315576"/>
    <lineage>
        <taxon>Eukaryota</taxon>
        <taxon>Metazoa</taxon>
        <taxon>Ecdysozoa</taxon>
        <taxon>Arthropoda</taxon>
        <taxon>Hexapoda</taxon>
        <taxon>Insecta</taxon>
        <taxon>Pterygota</taxon>
        <taxon>Neoptera</taxon>
        <taxon>Endopterygota</taxon>
        <taxon>Diptera</taxon>
        <taxon>Nematocera</taxon>
        <taxon>Chironomoidea</taxon>
        <taxon>Chironomidae</taxon>
        <taxon>Chironominae</taxon>
        <taxon>Chironomus</taxon>
    </lineage>
</organism>
<evidence type="ECO:0000313" key="10">
    <source>
        <dbReference type="Proteomes" id="UP001153620"/>
    </source>
</evidence>
<dbReference type="InterPro" id="IPR009072">
    <property type="entry name" value="Histone-fold"/>
</dbReference>
<evidence type="ECO:0000256" key="4">
    <source>
        <dbReference type="ARBA" id="ARBA00023015"/>
    </source>
</evidence>
<dbReference type="GO" id="GO:0051123">
    <property type="term" value="P:RNA polymerase II preinitiation complex assembly"/>
    <property type="evidence" value="ECO:0007669"/>
    <property type="project" value="TreeGrafter"/>
</dbReference>
<gene>
    <name evidence="9" type="ORF">CHIRRI_LOCUS10273</name>
</gene>
<evidence type="ECO:0000256" key="6">
    <source>
        <dbReference type="ARBA" id="ARBA00023242"/>
    </source>
</evidence>
<evidence type="ECO:0000256" key="1">
    <source>
        <dbReference type="ARBA" id="ARBA00004123"/>
    </source>
</evidence>
<feature type="domain" description="Transcription initiation factor TFIID subunit 12" evidence="8">
    <location>
        <begin position="37"/>
        <end position="111"/>
    </location>
</feature>
<protein>
    <recommendedName>
        <fullName evidence="3">Transcription initiation factor TFIID subunit 12</fullName>
    </recommendedName>
</protein>
<dbReference type="Gene3D" id="1.10.20.10">
    <property type="entry name" value="Histone, subunit A"/>
    <property type="match status" value="1"/>
</dbReference>
<dbReference type="CDD" id="cd07981">
    <property type="entry name" value="HFD_TAF12"/>
    <property type="match status" value="1"/>
</dbReference>
<evidence type="ECO:0000256" key="2">
    <source>
        <dbReference type="ARBA" id="ARBA00007530"/>
    </source>
</evidence>
<evidence type="ECO:0000256" key="3">
    <source>
        <dbReference type="ARBA" id="ARBA00017484"/>
    </source>
</evidence>
<dbReference type="GO" id="GO:0000124">
    <property type="term" value="C:SAGA complex"/>
    <property type="evidence" value="ECO:0007669"/>
    <property type="project" value="InterPro"/>
</dbReference>
<reference evidence="9" key="2">
    <citation type="submission" date="2022-10" db="EMBL/GenBank/DDBJ databases">
        <authorList>
            <consortium name="ENA_rothamsted_submissions"/>
            <consortium name="culmorum"/>
            <person name="King R."/>
        </authorList>
    </citation>
    <scope>NUCLEOTIDE SEQUENCE</scope>
</reference>
<feature type="compositionally biased region" description="Polar residues" evidence="7">
    <location>
        <begin position="20"/>
        <end position="30"/>
    </location>
</feature>
<dbReference type="GO" id="GO:0005669">
    <property type="term" value="C:transcription factor TFIID complex"/>
    <property type="evidence" value="ECO:0007669"/>
    <property type="project" value="InterPro"/>
</dbReference>
<keyword evidence="6" id="KW-0539">Nucleus</keyword>
<dbReference type="OrthoDB" id="2193432at2759"/>
<evidence type="ECO:0000256" key="7">
    <source>
        <dbReference type="SAM" id="MobiDB-lite"/>
    </source>
</evidence>
<name>A0A9N9WVT7_9DIPT</name>
<dbReference type="Proteomes" id="UP001153620">
    <property type="component" value="Chromosome 3"/>
</dbReference>
<accession>A0A9N9WVT7</accession>
<comment type="subcellular location">
    <subcellularLocation>
        <location evidence="1">Nucleus</location>
    </subcellularLocation>
</comment>
<evidence type="ECO:0000313" key="9">
    <source>
        <dbReference type="EMBL" id="CAG9807424.1"/>
    </source>
</evidence>
<dbReference type="InterPro" id="IPR037794">
    <property type="entry name" value="TAF12"/>
</dbReference>
<sequence>MDSDLNDYVSPSQSSPSMSTNASQGKTTAENAAMLLTKPRLQELVREVDPNEQLDEEVEDCLLQIADEFVENVINGSCLLAKHRIQNGQPNRENKVEIKDVQLYLERNWNLWIPGFGTEELRPYKRTTVTEAHKQRQALIRKALKKY</sequence>
<evidence type="ECO:0000259" key="8">
    <source>
        <dbReference type="Pfam" id="PF03847"/>
    </source>
</evidence>
<dbReference type="FunFam" id="1.10.20.10:FF:000011">
    <property type="entry name" value="Transcription initiation factor TFIID subunit 12"/>
    <property type="match status" value="1"/>
</dbReference>
<keyword evidence="5" id="KW-0804">Transcription</keyword>
<dbReference type="Pfam" id="PF03847">
    <property type="entry name" value="TFIID_20kDa"/>
    <property type="match status" value="1"/>
</dbReference>
<feature type="compositionally biased region" description="Low complexity" evidence="7">
    <location>
        <begin position="10"/>
        <end position="19"/>
    </location>
</feature>
<dbReference type="EMBL" id="OU895879">
    <property type="protein sequence ID" value="CAG9807424.1"/>
    <property type="molecule type" value="Genomic_DNA"/>
</dbReference>
<proteinExistence type="inferred from homology"/>
<evidence type="ECO:0000256" key="5">
    <source>
        <dbReference type="ARBA" id="ARBA00023163"/>
    </source>
</evidence>
<dbReference type="GO" id="GO:0017025">
    <property type="term" value="F:TBP-class protein binding"/>
    <property type="evidence" value="ECO:0007669"/>
    <property type="project" value="TreeGrafter"/>
</dbReference>
<dbReference type="PANTHER" id="PTHR12264:SF21">
    <property type="entry name" value="TRANSCRIPTION INITIATION FACTOR TFIID SUBUNIT 12"/>
    <property type="match status" value="1"/>
</dbReference>
<comment type="similarity">
    <text evidence="2">Belongs to the TAF12 family.</text>
</comment>
<dbReference type="InterPro" id="IPR003228">
    <property type="entry name" value="TFIID_TAF12_dom"/>
</dbReference>
<reference evidence="9" key="1">
    <citation type="submission" date="2022-01" db="EMBL/GenBank/DDBJ databases">
        <authorList>
            <person name="King R."/>
        </authorList>
    </citation>
    <scope>NUCLEOTIDE SEQUENCE</scope>
</reference>